<dbReference type="GO" id="GO:0009253">
    <property type="term" value="P:peptidoglycan catabolic process"/>
    <property type="evidence" value="ECO:0007669"/>
    <property type="project" value="InterPro"/>
</dbReference>
<dbReference type="InterPro" id="IPR050695">
    <property type="entry name" value="N-acetylmuramoyl_amidase_3"/>
</dbReference>
<evidence type="ECO:0000313" key="3">
    <source>
        <dbReference type="EMBL" id="ENZ00737.1"/>
    </source>
</evidence>
<feature type="domain" description="MurNAc-LAA" evidence="2">
    <location>
        <begin position="111"/>
        <end position="220"/>
    </location>
</feature>
<dbReference type="CDD" id="cd02696">
    <property type="entry name" value="MurNAc-LAA"/>
    <property type="match status" value="1"/>
</dbReference>
<dbReference type="GO" id="GO:0008745">
    <property type="term" value="F:N-acetylmuramoyl-L-alanine amidase activity"/>
    <property type="evidence" value="ECO:0007669"/>
    <property type="project" value="InterPro"/>
</dbReference>
<proteinExistence type="predicted"/>
<keyword evidence="4" id="KW-1185">Reference proteome</keyword>
<dbReference type="PATRIC" id="fig|999411.4.peg.2343"/>
<dbReference type="Gene3D" id="3.40.630.40">
    <property type="entry name" value="Zn-dependent exopeptidases"/>
    <property type="match status" value="1"/>
</dbReference>
<evidence type="ECO:0000259" key="2">
    <source>
        <dbReference type="SMART" id="SM00646"/>
    </source>
</evidence>
<keyword evidence="1" id="KW-0378">Hydrolase</keyword>
<dbReference type="GO" id="GO:0030288">
    <property type="term" value="C:outer membrane-bounded periplasmic space"/>
    <property type="evidence" value="ECO:0007669"/>
    <property type="project" value="TreeGrafter"/>
</dbReference>
<reference evidence="3 4" key="1">
    <citation type="submission" date="2013-01" db="EMBL/GenBank/DDBJ databases">
        <title>The Genome Sequence of Clostridium colicanis 209318.</title>
        <authorList>
            <consortium name="The Broad Institute Genome Sequencing Platform"/>
            <person name="Earl A."/>
            <person name="Ward D."/>
            <person name="Feldgarden M."/>
            <person name="Gevers D."/>
            <person name="Courvalin P."/>
            <person name="Lambert T."/>
            <person name="Walker B."/>
            <person name="Young S.K."/>
            <person name="Zeng Q."/>
            <person name="Gargeya S."/>
            <person name="Fitzgerald M."/>
            <person name="Haas B."/>
            <person name="Abouelleil A."/>
            <person name="Alvarado L."/>
            <person name="Arachchi H.M."/>
            <person name="Berlin A.M."/>
            <person name="Chapman S.B."/>
            <person name="Dewar J."/>
            <person name="Goldberg J."/>
            <person name="Griggs A."/>
            <person name="Gujja S."/>
            <person name="Hansen M."/>
            <person name="Howarth C."/>
            <person name="Imamovic A."/>
            <person name="Larimer J."/>
            <person name="McCowan C."/>
            <person name="Murphy C."/>
            <person name="Neiman D."/>
            <person name="Pearson M."/>
            <person name="Priest M."/>
            <person name="Roberts A."/>
            <person name="Saif S."/>
            <person name="Shea T."/>
            <person name="Sisk P."/>
            <person name="Sykes S."/>
            <person name="Wortman J."/>
            <person name="Nusbaum C."/>
            <person name="Birren B."/>
        </authorList>
    </citation>
    <scope>NUCLEOTIDE SEQUENCE [LARGE SCALE GENOMIC DNA]</scope>
    <source>
        <strain evidence="3 4">209318</strain>
    </source>
</reference>
<organism evidence="3 4">
    <name type="scientific">Clostridium thermobutyricum</name>
    <dbReference type="NCBI Taxonomy" id="29372"/>
    <lineage>
        <taxon>Bacteria</taxon>
        <taxon>Bacillati</taxon>
        <taxon>Bacillota</taxon>
        <taxon>Clostridia</taxon>
        <taxon>Eubacteriales</taxon>
        <taxon>Clostridiaceae</taxon>
        <taxon>Clostridium</taxon>
    </lineage>
</organism>
<dbReference type="SUPFAM" id="SSF53187">
    <property type="entry name" value="Zn-dependent exopeptidases"/>
    <property type="match status" value="1"/>
</dbReference>
<gene>
    <name evidence="3" type="ORF">HMPREF1092_02389</name>
</gene>
<dbReference type="eggNOG" id="COG0860">
    <property type="taxonomic scope" value="Bacteria"/>
</dbReference>
<dbReference type="PANTHER" id="PTHR30404">
    <property type="entry name" value="N-ACETYLMURAMOYL-L-ALANINE AMIDASE"/>
    <property type="match status" value="1"/>
</dbReference>
<dbReference type="AlphaFoldDB" id="N9XYU0"/>
<dbReference type="EMBL" id="AGYT01000012">
    <property type="protein sequence ID" value="ENZ00737.1"/>
    <property type="molecule type" value="Genomic_DNA"/>
</dbReference>
<dbReference type="PANTHER" id="PTHR30404:SF0">
    <property type="entry name" value="N-ACETYLMURAMOYL-L-ALANINE AMIDASE AMIC"/>
    <property type="match status" value="1"/>
</dbReference>
<comment type="caution">
    <text evidence="3">The sequence shown here is derived from an EMBL/GenBank/DDBJ whole genome shotgun (WGS) entry which is preliminary data.</text>
</comment>
<accession>N9XYU0</accession>
<dbReference type="Proteomes" id="UP000013097">
    <property type="component" value="Unassembled WGS sequence"/>
</dbReference>
<name>N9XYU0_9CLOT</name>
<protein>
    <submittedName>
        <fullName evidence="3">N-acetylmuramoyl-L-alanine amidase CwlD</fullName>
    </submittedName>
</protein>
<dbReference type="RefSeq" id="WP_002598865.1">
    <property type="nucleotide sequence ID" value="NZ_KB850956.1"/>
</dbReference>
<evidence type="ECO:0000313" key="4">
    <source>
        <dbReference type="Proteomes" id="UP000013097"/>
    </source>
</evidence>
<dbReference type="HOGENOM" id="CLU_014322_7_1_9"/>
<evidence type="ECO:0000256" key="1">
    <source>
        <dbReference type="ARBA" id="ARBA00022801"/>
    </source>
</evidence>
<sequence length="227" mass="25928">MNNFKGKIFILVLTISLALGIKVFANEINFEKNEDSNLQKVILIDPGHGGSDGGARSNSGVQEKDINLQISLKLKKKLEERGYKSFLTRESDMELAPKKKYDLELRCKKKDEVKSDVFISIHQNKFGQESCWGSQIWYASNDKSKLLADKVQSSIKESLQNKNERVPKDAKKAFKILRDGNKEANIILECGFISNYKEEKNLQNEDYQNKLVEAIIKGIDEYFKVSK</sequence>
<dbReference type="InterPro" id="IPR002508">
    <property type="entry name" value="MurNAc-LAA_cat"/>
</dbReference>
<dbReference type="SMART" id="SM00646">
    <property type="entry name" value="Ami_3"/>
    <property type="match status" value="1"/>
</dbReference>
<dbReference type="Pfam" id="PF01520">
    <property type="entry name" value="Amidase_3"/>
    <property type="match status" value="1"/>
</dbReference>